<feature type="transmembrane region" description="Helical" evidence="1">
    <location>
        <begin position="27"/>
        <end position="46"/>
    </location>
</feature>
<evidence type="ECO:0000256" key="1">
    <source>
        <dbReference type="SAM" id="Phobius"/>
    </source>
</evidence>
<dbReference type="EMBL" id="LZTJ01000035">
    <property type="protein sequence ID" value="OBP68754.1"/>
    <property type="molecule type" value="Genomic_DNA"/>
</dbReference>
<comment type="caution">
    <text evidence="2">The sequence shown here is derived from an EMBL/GenBank/DDBJ whole genome shotgun (WGS) entry which is preliminary data.</text>
</comment>
<gene>
    <name evidence="2" type="ORF">BAE39_25335</name>
</gene>
<dbReference type="OrthoDB" id="8082671at2"/>
<evidence type="ECO:0000313" key="3">
    <source>
        <dbReference type="Proteomes" id="UP000093748"/>
    </source>
</evidence>
<accession>A0A1A5HP79</accession>
<reference evidence="3" key="1">
    <citation type="submission" date="2016-06" db="EMBL/GenBank/DDBJ databases">
        <title>NZP2037 Pacbio-Illumina hybrid assembly.</title>
        <authorList>
            <person name="Ramsay J.P."/>
        </authorList>
    </citation>
    <scope>NUCLEOTIDE SEQUENCE [LARGE SCALE GENOMIC DNA]</scope>
    <source>
        <strain evidence="3">R7ANS::ICEMlSym2042</strain>
    </source>
</reference>
<evidence type="ECO:0000313" key="2">
    <source>
        <dbReference type="EMBL" id="OBP68754.1"/>
    </source>
</evidence>
<protein>
    <submittedName>
        <fullName evidence="2">Uncharacterized protein</fullName>
    </submittedName>
</protein>
<proteinExistence type="predicted"/>
<keyword evidence="1" id="KW-0472">Membrane</keyword>
<dbReference type="AlphaFoldDB" id="A0A1A5HP79"/>
<name>A0A1A5HP79_RHILI</name>
<sequence>MSRKGLSIPFNGSFHYWADCLMVQRPIMSDLLLSSIFTAFTMVRLLKGPWLRNPQYLATGILGAVVAVLLLNGLWPAYDDDFVIGGVTGIFGSWAGMALFDVILGIA</sequence>
<feature type="transmembrane region" description="Helical" evidence="1">
    <location>
        <begin position="58"/>
        <end position="78"/>
    </location>
</feature>
<keyword evidence="1" id="KW-0812">Transmembrane</keyword>
<feature type="transmembrane region" description="Helical" evidence="1">
    <location>
        <begin position="84"/>
        <end position="106"/>
    </location>
</feature>
<organism evidence="2 3">
    <name type="scientific">Rhizobium loti</name>
    <name type="common">Mesorhizobium loti</name>
    <dbReference type="NCBI Taxonomy" id="381"/>
    <lineage>
        <taxon>Bacteria</taxon>
        <taxon>Pseudomonadati</taxon>
        <taxon>Pseudomonadota</taxon>
        <taxon>Alphaproteobacteria</taxon>
        <taxon>Hyphomicrobiales</taxon>
        <taxon>Phyllobacteriaceae</taxon>
        <taxon>Mesorhizobium</taxon>
    </lineage>
</organism>
<dbReference type="Proteomes" id="UP000093748">
    <property type="component" value="Unassembled WGS sequence"/>
</dbReference>
<keyword evidence="1" id="KW-1133">Transmembrane helix</keyword>